<feature type="chain" id="PRO_5027820928" evidence="1">
    <location>
        <begin position="25"/>
        <end position="108"/>
    </location>
</feature>
<reference evidence="2 3" key="1">
    <citation type="journal article" date="2019" name="Mol. Biol. Evol.">
        <title>Blast fungal genomes show frequent chromosomal changes, gene gains and losses, and effector gene turnover.</title>
        <authorList>
            <person name="Gomez Luciano L.B."/>
            <person name="Jason Tsai I."/>
            <person name="Chuma I."/>
            <person name="Tosa Y."/>
            <person name="Chen Y.H."/>
            <person name="Li J.Y."/>
            <person name="Li M.Y."/>
            <person name="Jade Lu M.Y."/>
            <person name="Nakayashiki H."/>
            <person name="Li W.H."/>
        </authorList>
    </citation>
    <scope>NUCLEOTIDE SEQUENCE [LARGE SCALE GENOMIC DNA]</scope>
    <source>
        <strain evidence="2 3">NI907</strain>
    </source>
</reference>
<keyword evidence="2" id="KW-1185">Reference proteome</keyword>
<accession>A0A6P8B7N3</accession>
<dbReference type="Proteomes" id="UP000515153">
    <property type="component" value="Chromosome I"/>
</dbReference>
<protein>
    <submittedName>
        <fullName evidence="3">Uncharacterized protein</fullName>
    </submittedName>
</protein>
<sequence length="108" mass="12320">MRFPIASLAIIATAQLGLTASASGAVDTTLHHLEARETFQECFLSCKERFRQKHIKKSEDTKFTANEESSCYEECKHKSGAPSSLMDFANHYDKNGRYTEEWNRPLIF</sequence>
<proteinExistence type="predicted"/>
<evidence type="ECO:0000313" key="3">
    <source>
        <dbReference type="RefSeq" id="XP_030983222.1"/>
    </source>
</evidence>
<organism evidence="2 3">
    <name type="scientific">Pyricularia grisea</name>
    <name type="common">Crabgrass-specific blast fungus</name>
    <name type="synonym">Magnaporthe grisea</name>
    <dbReference type="NCBI Taxonomy" id="148305"/>
    <lineage>
        <taxon>Eukaryota</taxon>
        <taxon>Fungi</taxon>
        <taxon>Dikarya</taxon>
        <taxon>Ascomycota</taxon>
        <taxon>Pezizomycotina</taxon>
        <taxon>Sordariomycetes</taxon>
        <taxon>Sordariomycetidae</taxon>
        <taxon>Magnaporthales</taxon>
        <taxon>Pyriculariaceae</taxon>
        <taxon>Pyricularia</taxon>
    </lineage>
</organism>
<name>A0A6P8B7N3_PYRGI</name>
<dbReference type="GeneID" id="41960291"/>
<reference evidence="3" key="3">
    <citation type="submission" date="2025-08" db="UniProtKB">
        <authorList>
            <consortium name="RefSeq"/>
        </authorList>
    </citation>
    <scope>IDENTIFICATION</scope>
    <source>
        <strain evidence="3">NI907</strain>
    </source>
</reference>
<evidence type="ECO:0000256" key="1">
    <source>
        <dbReference type="SAM" id="SignalP"/>
    </source>
</evidence>
<evidence type="ECO:0000313" key="2">
    <source>
        <dbReference type="Proteomes" id="UP000515153"/>
    </source>
</evidence>
<dbReference type="KEGG" id="pgri:PgNI_05349"/>
<reference evidence="3" key="2">
    <citation type="submission" date="2019-10" db="EMBL/GenBank/DDBJ databases">
        <authorList>
            <consortium name="NCBI Genome Project"/>
        </authorList>
    </citation>
    <scope>NUCLEOTIDE SEQUENCE</scope>
    <source>
        <strain evidence="3">NI907</strain>
    </source>
</reference>
<gene>
    <name evidence="3" type="ORF">PgNI_05349</name>
</gene>
<dbReference type="AlphaFoldDB" id="A0A6P8B7N3"/>
<keyword evidence="1" id="KW-0732">Signal</keyword>
<dbReference type="RefSeq" id="XP_030983222.1">
    <property type="nucleotide sequence ID" value="XM_031125382.1"/>
</dbReference>
<feature type="signal peptide" evidence="1">
    <location>
        <begin position="1"/>
        <end position="24"/>
    </location>
</feature>